<comment type="caution">
    <text evidence="3">The sequence shown here is derived from an EMBL/GenBank/DDBJ whole genome shotgun (WGS) entry which is preliminary data.</text>
</comment>
<evidence type="ECO:0000313" key="3">
    <source>
        <dbReference type="EMBL" id="MQM04864.1"/>
    </source>
</evidence>
<accession>A0A843WLE9</accession>
<keyword evidence="2" id="KW-1133">Transmembrane helix</keyword>
<gene>
    <name evidence="3" type="ORF">Taro_037669</name>
</gene>
<feature type="transmembrane region" description="Helical" evidence="2">
    <location>
        <begin position="16"/>
        <end position="38"/>
    </location>
</feature>
<dbReference type="EMBL" id="NMUH01003298">
    <property type="protein sequence ID" value="MQM04864.1"/>
    <property type="molecule type" value="Genomic_DNA"/>
</dbReference>
<evidence type="ECO:0000256" key="2">
    <source>
        <dbReference type="SAM" id="Phobius"/>
    </source>
</evidence>
<evidence type="ECO:0000256" key="1">
    <source>
        <dbReference type="SAM" id="MobiDB-lite"/>
    </source>
</evidence>
<protein>
    <submittedName>
        <fullName evidence="3">Uncharacterized protein</fullName>
    </submittedName>
</protein>
<dbReference type="AlphaFoldDB" id="A0A843WLE9"/>
<name>A0A843WLE9_COLES</name>
<sequence length="92" mass="10319">FRHRLRGQLAAAGPKFLLVSSWLFCLCFAISCPLSNIVPLHTKKKGERGGITSSAPIDSGEHLLPRRLRAPEREKEKGENQHFFNNACMLSM</sequence>
<keyword evidence="2" id="KW-0472">Membrane</keyword>
<dbReference type="Proteomes" id="UP000652761">
    <property type="component" value="Unassembled WGS sequence"/>
</dbReference>
<proteinExistence type="predicted"/>
<reference evidence="3" key="1">
    <citation type="submission" date="2017-07" db="EMBL/GenBank/DDBJ databases">
        <title>Taro Niue Genome Assembly and Annotation.</title>
        <authorList>
            <person name="Atibalentja N."/>
            <person name="Keating K."/>
            <person name="Fields C.J."/>
        </authorList>
    </citation>
    <scope>NUCLEOTIDE SEQUENCE</scope>
    <source>
        <strain evidence="3">Niue_2</strain>
        <tissue evidence="3">Leaf</tissue>
    </source>
</reference>
<keyword evidence="2" id="KW-0812">Transmembrane</keyword>
<keyword evidence="4" id="KW-1185">Reference proteome</keyword>
<evidence type="ECO:0000313" key="4">
    <source>
        <dbReference type="Proteomes" id="UP000652761"/>
    </source>
</evidence>
<feature type="region of interest" description="Disordered" evidence="1">
    <location>
        <begin position="45"/>
        <end position="65"/>
    </location>
</feature>
<feature type="non-terminal residue" evidence="3">
    <location>
        <position position="92"/>
    </location>
</feature>
<organism evidence="3 4">
    <name type="scientific">Colocasia esculenta</name>
    <name type="common">Wild taro</name>
    <name type="synonym">Arum esculentum</name>
    <dbReference type="NCBI Taxonomy" id="4460"/>
    <lineage>
        <taxon>Eukaryota</taxon>
        <taxon>Viridiplantae</taxon>
        <taxon>Streptophyta</taxon>
        <taxon>Embryophyta</taxon>
        <taxon>Tracheophyta</taxon>
        <taxon>Spermatophyta</taxon>
        <taxon>Magnoliopsida</taxon>
        <taxon>Liliopsida</taxon>
        <taxon>Araceae</taxon>
        <taxon>Aroideae</taxon>
        <taxon>Colocasieae</taxon>
        <taxon>Colocasia</taxon>
    </lineage>
</organism>